<feature type="region of interest" description="Disordered" evidence="1">
    <location>
        <begin position="1"/>
        <end position="71"/>
    </location>
</feature>
<feature type="compositionally biased region" description="Polar residues" evidence="1">
    <location>
        <begin position="27"/>
        <end position="71"/>
    </location>
</feature>
<dbReference type="Proteomes" id="UP000315496">
    <property type="component" value="Chromosome 1"/>
</dbReference>
<dbReference type="VEuPathDB" id="GiardiaDB:GMRT_14297"/>
<accession>A0A4Z1SWG9</accession>
<comment type="caution">
    <text evidence="2">The sequence shown here is derived from an EMBL/GenBank/DDBJ whole genome shotgun (WGS) entry which is preliminary data.</text>
</comment>
<organism evidence="2 3">
    <name type="scientific">Giardia muris</name>
    <dbReference type="NCBI Taxonomy" id="5742"/>
    <lineage>
        <taxon>Eukaryota</taxon>
        <taxon>Metamonada</taxon>
        <taxon>Diplomonadida</taxon>
        <taxon>Hexamitidae</taxon>
        <taxon>Giardiinae</taxon>
        <taxon>Giardia</taxon>
    </lineage>
</organism>
<keyword evidence="3" id="KW-1185">Reference proteome</keyword>
<proteinExistence type="predicted"/>
<reference evidence="2 3" key="1">
    <citation type="submission" date="2019-05" db="EMBL/GenBank/DDBJ databases">
        <title>The compact genome of Giardia muris reveals important steps in the evolution of intestinal protozoan parasites.</title>
        <authorList>
            <person name="Xu F."/>
            <person name="Jimenez-Gonzalez A."/>
            <person name="Einarsson E."/>
            <person name="Astvaldsson A."/>
            <person name="Peirasmaki D."/>
            <person name="Eckmann L."/>
            <person name="Andersson J.O."/>
            <person name="Svard S.G."/>
            <person name="Jerlstrom-Hultqvist J."/>
        </authorList>
    </citation>
    <scope>NUCLEOTIDE SEQUENCE [LARGE SCALE GENOMIC DNA]</scope>
    <source>
        <strain evidence="2 3">Roberts-Thomson</strain>
    </source>
</reference>
<gene>
    <name evidence="2" type="ORF">GMRT_14297</name>
</gene>
<feature type="region of interest" description="Disordered" evidence="1">
    <location>
        <begin position="373"/>
        <end position="392"/>
    </location>
</feature>
<evidence type="ECO:0000313" key="2">
    <source>
        <dbReference type="EMBL" id="TNJ30162.1"/>
    </source>
</evidence>
<sequence length="452" mass="50671">MAHSVAADVLRQYSASGGQGDGIRPTSAGNTRQRAGRPTSGNFRRSTTAVMKSQRPPSETHQVPTTQQSSLELLEKKYDEVREGIRHTKGVIIELLTRQELAQQSHERVKETVQKRNREAKELLTQTRQALPSCVDKEAIDYLADIEKYVEELCHETAMARVAGGTDYRLSSRNDKILPETSNGTRQCLQRAINYNNKVTDRLIERLIEAQQAISERESTYQALKKRVDPIIAEINTLDNEEVEAANTTQLLVEEEGLAARLGQRLSDSKALLLNTQNSISQRLVERDADRRRYASYLDDRRVVAQILQNLGDAHQVIALFNTEISSNIANAFSRLYNAVLSTEHLQGKFAGSKNCQALSTALSHTFERNKLATSRQQEATHLSKPDSPLSSSELDTKIRLRFAQLSEKLDSQLRRSAMTLEPHYSETGSVVHIPQMRTATHVGSSVRDQVN</sequence>
<evidence type="ECO:0000313" key="3">
    <source>
        <dbReference type="Proteomes" id="UP000315496"/>
    </source>
</evidence>
<protein>
    <submittedName>
        <fullName evidence="2">Uncharacterized protein</fullName>
    </submittedName>
</protein>
<name>A0A4Z1SWG9_GIAMU</name>
<dbReference type="AlphaFoldDB" id="A0A4Z1SWG9"/>
<dbReference type="EMBL" id="VDLU01000001">
    <property type="protein sequence ID" value="TNJ30162.1"/>
    <property type="molecule type" value="Genomic_DNA"/>
</dbReference>
<evidence type="ECO:0000256" key="1">
    <source>
        <dbReference type="SAM" id="MobiDB-lite"/>
    </source>
</evidence>